<name>A0A382MIR0_9ZZZZ</name>
<dbReference type="InterPro" id="IPR047128">
    <property type="entry name" value="PhyH"/>
</dbReference>
<sequence length="368" mass="41851">MHRHFYCTEDLDFPEFVSFCEQNVDHKDYSFSSGVNKKIVHYEGDAIRSLICTPQAIELKTELHHCLKDGPGVFAIKQAFQNLKAVDRATEIFRKIIAEEKDAAQHHGDHFAKTGENDRLWNSLQKMCERDTEAFISYYDNPVLCLVCEAWLGPFFQMTAQVNIVKPGGKAQQPHRDYHFGFQENEVVSEFPITAQILSQYLTLQGAVAHTEMKNESGPTMLLPFSQQYPLGYMAWRDTKFIKYFEKNSVQISLNKGDAVFLSPALFHAAGTNTEKTDRIANLLQISSAFGKAMESVDRVKMTKLIYPVLLEKKKRNQLREDEVRTIGASVTDSYSFPTNLDTDSPTEGSVPETAQSLMERALSKKWP</sequence>
<gene>
    <name evidence="2" type="ORF">METZ01_LOCUS301593</name>
</gene>
<reference evidence="2" key="1">
    <citation type="submission" date="2018-05" db="EMBL/GenBank/DDBJ databases">
        <authorList>
            <person name="Lanie J.A."/>
            <person name="Ng W.-L."/>
            <person name="Kazmierczak K.M."/>
            <person name="Andrzejewski T.M."/>
            <person name="Davidsen T.M."/>
            <person name="Wayne K.J."/>
            <person name="Tettelin H."/>
            <person name="Glass J.I."/>
            <person name="Rusch D."/>
            <person name="Podicherti R."/>
            <person name="Tsui H.-C.T."/>
            <person name="Winkler M.E."/>
        </authorList>
    </citation>
    <scope>NUCLEOTIDE SEQUENCE</scope>
</reference>
<dbReference type="InterPro" id="IPR008775">
    <property type="entry name" value="Phytyl_CoA_dOase-like"/>
</dbReference>
<feature type="non-terminal residue" evidence="2">
    <location>
        <position position="368"/>
    </location>
</feature>
<dbReference type="Gene3D" id="2.60.120.620">
    <property type="entry name" value="q2cbj1_9rhob like domain"/>
    <property type="match status" value="1"/>
</dbReference>
<protein>
    <recommendedName>
        <fullName evidence="3">Phytanoyl-CoA dioxygenase</fullName>
    </recommendedName>
</protein>
<feature type="region of interest" description="Disordered" evidence="1">
    <location>
        <begin position="333"/>
        <end position="353"/>
    </location>
</feature>
<dbReference type="GO" id="GO:0048244">
    <property type="term" value="F:phytanoyl-CoA dioxygenase activity"/>
    <property type="evidence" value="ECO:0007669"/>
    <property type="project" value="InterPro"/>
</dbReference>
<dbReference type="SUPFAM" id="SSF51197">
    <property type="entry name" value="Clavaminate synthase-like"/>
    <property type="match status" value="1"/>
</dbReference>
<dbReference type="PANTHER" id="PTHR21308:SF8">
    <property type="entry name" value="PHYTANOYL-COA DIOXYGENASE FAMILY PROTEIN (AFU_ORTHOLOGUE AFUA_2G09620)"/>
    <property type="match status" value="1"/>
</dbReference>
<dbReference type="PANTHER" id="PTHR21308">
    <property type="entry name" value="PHYTANOYL-COA ALPHA-HYDROXYLASE"/>
    <property type="match status" value="1"/>
</dbReference>
<proteinExistence type="predicted"/>
<evidence type="ECO:0000256" key="1">
    <source>
        <dbReference type="SAM" id="MobiDB-lite"/>
    </source>
</evidence>
<dbReference type="Pfam" id="PF05721">
    <property type="entry name" value="PhyH"/>
    <property type="match status" value="1"/>
</dbReference>
<dbReference type="GO" id="GO:0001561">
    <property type="term" value="P:fatty acid alpha-oxidation"/>
    <property type="evidence" value="ECO:0007669"/>
    <property type="project" value="InterPro"/>
</dbReference>
<evidence type="ECO:0008006" key="3">
    <source>
        <dbReference type="Google" id="ProtNLM"/>
    </source>
</evidence>
<dbReference type="EMBL" id="UINC01093929">
    <property type="protein sequence ID" value="SVC48739.1"/>
    <property type="molecule type" value="Genomic_DNA"/>
</dbReference>
<accession>A0A382MIR0</accession>
<evidence type="ECO:0000313" key="2">
    <source>
        <dbReference type="EMBL" id="SVC48739.1"/>
    </source>
</evidence>
<organism evidence="2">
    <name type="scientific">marine metagenome</name>
    <dbReference type="NCBI Taxonomy" id="408172"/>
    <lineage>
        <taxon>unclassified sequences</taxon>
        <taxon>metagenomes</taxon>
        <taxon>ecological metagenomes</taxon>
    </lineage>
</organism>
<dbReference type="AlphaFoldDB" id="A0A382MIR0"/>